<reference evidence="1" key="1">
    <citation type="submission" date="2021-12" db="EMBL/GenBank/DDBJ databases">
        <authorList>
            <person name="Zaccaron A."/>
            <person name="Stergiopoulos I."/>
        </authorList>
    </citation>
    <scope>NUCLEOTIDE SEQUENCE</scope>
    <source>
        <strain evidence="1">Race5_Kim</strain>
    </source>
</reference>
<dbReference type="EMBL" id="CP090166">
    <property type="protein sequence ID" value="UJO16969.1"/>
    <property type="molecule type" value="Genomic_DNA"/>
</dbReference>
<keyword evidence="2" id="KW-1185">Reference proteome</keyword>
<gene>
    <name evidence="1" type="ORF">CLAFUR5_05270</name>
</gene>
<reference evidence="1" key="2">
    <citation type="journal article" date="2022" name="Microb. Genom.">
        <title>A chromosome-scale genome assembly of the tomato pathogen Cladosporium fulvum reveals a compartmentalized genome architecture and the presence of a dispensable chromosome.</title>
        <authorList>
            <person name="Zaccaron A.Z."/>
            <person name="Chen L.H."/>
            <person name="Samaras A."/>
            <person name="Stergiopoulos I."/>
        </authorList>
    </citation>
    <scope>NUCLEOTIDE SEQUENCE</scope>
    <source>
        <strain evidence="1">Race5_Kim</strain>
    </source>
</reference>
<evidence type="ECO:0000313" key="2">
    <source>
        <dbReference type="Proteomes" id="UP000756132"/>
    </source>
</evidence>
<dbReference type="OrthoDB" id="3648637at2759"/>
<protein>
    <submittedName>
        <fullName evidence="1">Uncharacterized protein</fullName>
    </submittedName>
</protein>
<dbReference type="Proteomes" id="UP000756132">
    <property type="component" value="Chromosome 4"/>
</dbReference>
<accession>A0A9Q8LGF2</accession>
<dbReference type="KEGG" id="ffu:CLAFUR5_05270"/>
<dbReference type="AlphaFoldDB" id="A0A9Q8LGF2"/>
<organism evidence="1 2">
    <name type="scientific">Passalora fulva</name>
    <name type="common">Tomato leaf mold</name>
    <name type="synonym">Cladosporium fulvum</name>
    <dbReference type="NCBI Taxonomy" id="5499"/>
    <lineage>
        <taxon>Eukaryota</taxon>
        <taxon>Fungi</taxon>
        <taxon>Dikarya</taxon>
        <taxon>Ascomycota</taxon>
        <taxon>Pezizomycotina</taxon>
        <taxon>Dothideomycetes</taxon>
        <taxon>Dothideomycetidae</taxon>
        <taxon>Mycosphaerellales</taxon>
        <taxon>Mycosphaerellaceae</taxon>
        <taxon>Fulvia</taxon>
    </lineage>
</organism>
<sequence length="455" mass="50659">MSNCIDFCCSDFKSFDEPPFQSIEPLQNAIHPLFAFSQFENVTQQDYDVLLTLPLRLASRCLKTDAFVKYAVIMTHGDLYTSRSSPTKLRRGRKVTWAEIDAPGYDPINDVALIRCPNPTWGKGVSPTMRTDSSNITNALRRVINFAIAPLQDGCGGETLPVATTRGMCPVPDLNRGGQVRIEIAQIALDEGRRTSSNTGHEKYRWCFHFARVVLHELAHGINYVANGDRSVEVYFKNSPYSEAGFDLEGPLFGGIFFQETLRLPFMVPHDPDCSNANVTVDAMREWPSGAMAWKYISGFGKFGNRITPTNGEIIYHVPSQAITTLFDEGHWRDVLSTHGGRPLIDRRTFPRWVCKWHCPCDQRGEACTCGFSTRIVNTPATGQAEEAGSTVAEDADGDVEMVDADAGFSEPYDLVLLSVHDRHSPARAMITLHNVVRRQAGFAKEEDPMVENVS</sequence>
<proteinExistence type="predicted"/>
<dbReference type="GeneID" id="71985148"/>
<evidence type="ECO:0000313" key="1">
    <source>
        <dbReference type="EMBL" id="UJO16969.1"/>
    </source>
</evidence>
<dbReference type="RefSeq" id="XP_047761335.1">
    <property type="nucleotide sequence ID" value="XM_047904418.1"/>
</dbReference>
<name>A0A9Q8LGF2_PASFU</name>